<reference evidence="3" key="6">
    <citation type="submission" date="2011-05" db="EMBL/GenBank/DDBJ databases">
        <title>Complete sequence of Collimonas fungivorans Ter331.</title>
        <authorList>
            <person name="Leveau J.H."/>
        </authorList>
    </citation>
    <scope>NUCLEOTIDE SEQUENCE [LARGE SCALE GENOMIC DNA]</scope>
    <source>
        <strain evidence="3">Ter331</strain>
    </source>
</reference>
<reference evidence="2 3" key="2">
    <citation type="journal article" date="2006" name="J. Microbiol. Methods">
        <title>Genomic flank-sequencing of plasposon insertion sites for rapid identification of functional genes.</title>
        <authorList>
            <person name="Leveau J.H."/>
            <person name="Gerards S."/>
            <person name="Fritsche K."/>
            <person name="Zondag G."/>
            <person name="van Veen J.A."/>
        </authorList>
    </citation>
    <scope>NUCLEOTIDE SEQUENCE [LARGE SCALE GENOMIC DNA]</scope>
    <source>
        <strain evidence="2 3">Ter331</strain>
    </source>
</reference>
<reference evidence="2 3" key="5">
    <citation type="journal article" date="2011" name="ISME J.">
        <title>Dual transcriptional profiling of a bacterial/fungal confrontation: Collimonas fungivorans versus Aspergillus niger.</title>
        <authorList>
            <person name="Mela F."/>
            <person name="Fritsche K."/>
            <person name="de Boer W."/>
            <person name="van Veen J.A."/>
            <person name="de Graaff L.H."/>
            <person name="van den Berg M."/>
            <person name="Leveau J.H."/>
        </authorList>
    </citation>
    <scope>NUCLEOTIDE SEQUENCE [LARGE SCALE GENOMIC DNA]</scope>
    <source>
        <strain evidence="2 3">Ter331</strain>
    </source>
</reference>
<feature type="compositionally biased region" description="Basic and acidic residues" evidence="1">
    <location>
        <begin position="167"/>
        <end position="183"/>
    </location>
</feature>
<dbReference type="EMBL" id="CP002745">
    <property type="protein sequence ID" value="AEK62884.1"/>
    <property type="molecule type" value="Genomic_DNA"/>
</dbReference>
<proteinExistence type="predicted"/>
<dbReference type="Proteomes" id="UP000008392">
    <property type="component" value="Chromosome"/>
</dbReference>
<name>G0AA30_COLFT</name>
<feature type="region of interest" description="Disordered" evidence="1">
    <location>
        <begin position="133"/>
        <end position="183"/>
    </location>
</feature>
<reference evidence="2 3" key="4">
    <citation type="journal article" date="2010" name="Environ. Microbiol.">
        <title>The bacterial genus Collimonas: mycophagy, weathering and other adaptive solutions to life in oligotrophic soil environments.</title>
        <authorList>
            <person name="Leveau J.H."/>
            <person name="Uroz S."/>
            <person name="de Boer W."/>
        </authorList>
    </citation>
    <scope>NUCLEOTIDE SEQUENCE [LARGE SCALE GENOMIC DNA]</scope>
    <source>
        <strain evidence="2 3">Ter331</strain>
    </source>
</reference>
<dbReference type="KEGG" id="cfu:CFU_3059"/>
<evidence type="ECO:0000313" key="3">
    <source>
        <dbReference type="Proteomes" id="UP000008392"/>
    </source>
</evidence>
<dbReference type="HOGENOM" id="CLU_126453_0_0_4"/>
<accession>G0AA30</accession>
<dbReference type="AlphaFoldDB" id="G0AA30"/>
<keyword evidence="3" id="KW-1185">Reference proteome</keyword>
<reference evidence="2 3" key="3">
    <citation type="journal article" date="2008" name="FEMS Microbiol. Ecol.">
        <title>Identification and characterization of genes underlying chitinolysis in Collimonas fungivorans Ter331.</title>
        <authorList>
            <person name="Fritsche K."/>
            <person name="de Boer W."/>
            <person name="Gerards S."/>
            <person name="van den Berg M."/>
            <person name="van Veen J.A."/>
            <person name="Leveau J.H."/>
        </authorList>
    </citation>
    <scope>NUCLEOTIDE SEQUENCE [LARGE SCALE GENOMIC DNA]</scope>
    <source>
        <strain evidence="2 3">Ter331</strain>
    </source>
</reference>
<dbReference type="STRING" id="1005048.CFU_3059"/>
<evidence type="ECO:0000313" key="2">
    <source>
        <dbReference type="EMBL" id="AEK62884.1"/>
    </source>
</evidence>
<sequence length="183" mass="19428">MSQALPAIPPTEDCYAAAHNLRGIGGRCLIISLGSIAMSRRLSRFSLQFLSLVLAPAMFTLAHAAGPLTIPNSVIQSNAASSGNGFNSLSAEDRRKLLAAPDGDAPANTAGAGLNLKDNSYCKELQQQIARAQQAAPAAAADTYPTGQSRNDPNRRYQPAGGNVLQYDERSKLEARYHSECNK</sequence>
<evidence type="ECO:0000256" key="1">
    <source>
        <dbReference type="SAM" id="MobiDB-lite"/>
    </source>
</evidence>
<protein>
    <submittedName>
        <fullName evidence="2">Uncharacterized protein</fullName>
    </submittedName>
</protein>
<reference evidence="2 3" key="1">
    <citation type="journal article" date="2004" name="Environ. Microbiol.">
        <title>Phylogeny-function analysis of (meta)genomic libraries: screening for expression of ribosomal RNA genes by large-insert library fluorescent in situ hybridization (LIL-FISH).</title>
        <authorList>
            <person name="Leveau J.H."/>
            <person name="Gerards S."/>
            <person name="de Boer W."/>
            <person name="van Veen J.A."/>
        </authorList>
    </citation>
    <scope>NUCLEOTIDE SEQUENCE [LARGE SCALE GENOMIC DNA]</scope>
    <source>
        <strain evidence="2 3">Ter331</strain>
    </source>
</reference>
<organism evidence="2 3">
    <name type="scientific">Collimonas fungivorans (strain Ter331)</name>
    <dbReference type="NCBI Taxonomy" id="1005048"/>
    <lineage>
        <taxon>Bacteria</taxon>
        <taxon>Pseudomonadati</taxon>
        <taxon>Pseudomonadota</taxon>
        <taxon>Betaproteobacteria</taxon>
        <taxon>Burkholderiales</taxon>
        <taxon>Oxalobacteraceae</taxon>
        <taxon>Collimonas</taxon>
    </lineage>
</organism>
<gene>
    <name evidence="2" type="ordered locus">CFU_3059</name>
</gene>